<proteinExistence type="predicted"/>
<dbReference type="EMBL" id="FZNY01000004">
    <property type="protein sequence ID" value="SNR89766.1"/>
    <property type="molecule type" value="Genomic_DNA"/>
</dbReference>
<evidence type="ECO:0000313" key="4">
    <source>
        <dbReference type="Proteomes" id="UP000198379"/>
    </source>
</evidence>
<accession>A0A239A280</accession>
<protein>
    <recommendedName>
        <fullName evidence="5">Intein N-terminal splicing region</fullName>
    </recommendedName>
</protein>
<keyword evidence="2" id="KW-0732">Signal</keyword>
<evidence type="ECO:0000256" key="1">
    <source>
        <dbReference type="SAM" id="Coils"/>
    </source>
</evidence>
<reference evidence="3 4" key="1">
    <citation type="submission" date="2017-06" db="EMBL/GenBank/DDBJ databases">
        <authorList>
            <person name="Kim H.J."/>
            <person name="Triplett B.A."/>
        </authorList>
    </citation>
    <scope>NUCLEOTIDE SEQUENCE [LARGE SCALE GENOMIC DNA]</scope>
    <source>
        <strain evidence="3 4">DSM 25597</strain>
    </source>
</reference>
<organism evidence="3 4">
    <name type="scientific">Dokdonia pacifica</name>
    <dbReference type="NCBI Taxonomy" id="1627892"/>
    <lineage>
        <taxon>Bacteria</taxon>
        <taxon>Pseudomonadati</taxon>
        <taxon>Bacteroidota</taxon>
        <taxon>Flavobacteriia</taxon>
        <taxon>Flavobacteriales</taxon>
        <taxon>Flavobacteriaceae</taxon>
        <taxon>Dokdonia</taxon>
    </lineage>
</organism>
<sequence>MKTLITLMILLCATTVSMAQSTVTKEVITKTEGEDGKESKTVTKYKIITTKDIDVDIDEDTMKEGTLKKLIEVLSEFEEGDSTHEKVVVKTIDISDDESKSYKVKILSNGEVKTLEGSEDFDLDEIKIKMKELSAKLEDSDAIKLVLKTIEEVEEKMEKEEKEEKKKN</sequence>
<gene>
    <name evidence="3" type="ORF">SAMN06265376_104102</name>
</gene>
<feature type="signal peptide" evidence="2">
    <location>
        <begin position="1"/>
        <end position="19"/>
    </location>
</feature>
<dbReference type="Proteomes" id="UP000198379">
    <property type="component" value="Unassembled WGS sequence"/>
</dbReference>
<dbReference type="RefSeq" id="WP_143337129.1">
    <property type="nucleotide sequence ID" value="NZ_BMEP01000007.1"/>
</dbReference>
<name>A0A239A280_9FLAO</name>
<feature type="chain" id="PRO_5012263552" description="Intein N-terminal splicing region" evidence="2">
    <location>
        <begin position="20"/>
        <end position="168"/>
    </location>
</feature>
<feature type="coiled-coil region" evidence="1">
    <location>
        <begin position="123"/>
        <end position="167"/>
    </location>
</feature>
<keyword evidence="4" id="KW-1185">Reference proteome</keyword>
<evidence type="ECO:0008006" key="5">
    <source>
        <dbReference type="Google" id="ProtNLM"/>
    </source>
</evidence>
<keyword evidence="1" id="KW-0175">Coiled coil</keyword>
<evidence type="ECO:0000313" key="3">
    <source>
        <dbReference type="EMBL" id="SNR89766.1"/>
    </source>
</evidence>
<evidence type="ECO:0000256" key="2">
    <source>
        <dbReference type="SAM" id="SignalP"/>
    </source>
</evidence>
<dbReference type="AlphaFoldDB" id="A0A239A280"/>